<feature type="domain" description="DUF7840" evidence="2">
    <location>
        <begin position="388"/>
        <end position="591"/>
    </location>
</feature>
<organism evidence="4 5">
    <name type="scientific">Vibrio tapetis subsp. tapetis</name>
    <dbReference type="NCBI Taxonomy" id="1671868"/>
    <lineage>
        <taxon>Bacteria</taxon>
        <taxon>Pseudomonadati</taxon>
        <taxon>Pseudomonadota</taxon>
        <taxon>Gammaproteobacteria</taxon>
        <taxon>Vibrionales</taxon>
        <taxon>Vibrionaceae</taxon>
        <taxon>Vibrio</taxon>
    </lineage>
</organism>
<evidence type="ECO:0000259" key="2">
    <source>
        <dbReference type="Pfam" id="PF25222"/>
    </source>
</evidence>
<evidence type="ECO:0000259" key="3">
    <source>
        <dbReference type="Pfam" id="PF25225"/>
    </source>
</evidence>
<proteinExistence type="predicted"/>
<evidence type="ECO:0000259" key="1">
    <source>
        <dbReference type="Pfam" id="PF13387"/>
    </source>
</evidence>
<dbReference type="KEGG" id="vta:B1562"/>
<evidence type="ECO:0000313" key="4">
    <source>
        <dbReference type="EMBL" id="SON53173.1"/>
    </source>
</evidence>
<reference evidence="4 5" key="1">
    <citation type="submission" date="2017-10" db="EMBL/GenBank/DDBJ databases">
        <authorList>
            <person name="Banno H."/>
            <person name="Chua N.-H."/>
        </authorList>
    </citation>
    <scope>NUCLEOTIDE SEQUENCE [LARGE SCALE GENOMIC DNA]</scope>
    <source>
        <strain evidence="4">Vibrio tapetis CECT4600</strain>
    </source>
</reference>
<dbReference type="InterPro" id="IPR057165">
    <property type="entry name" value="DUF7843"/>
</dbReference>
<protein>
    <submittedName>
        <fullName evidence="4">Uncharacterized protein</fullName>
    </submittedName>
</protein>
<dbReference type="Proteomes" id="UP000235828">
    <property type="component" value="Chromosome B"/>
</dbReference>
<evidence type="ECO:0000313" key="5">
    <source>
        <dbReference type="Proteomes" id="UP000235828"/>
    </source>
</evidence>
<dbReference type="Pfam" id="PF13387">
    <property type="entry name" value="Lnb_N"/>
    <property type="match status" value="1"/>
</dbReference>
<dbReference type="AlphaFoldDB" id="A0A2N8ZMM9"/>
<keyword evidence="5" id="KW-1185">Reference proteome</keyword>
<name>A0A2N8ZMM9_9VIBR</name>
<dbReference type="OrthoDB" id="9759948at2"/>
<dbReference type="InterPro" id="IPR057162">
    <property type="entry name" value="DUF7840"/>
</dbReference>
<accession>A0A2N8ZMM9</accession>
<gene>
    <name evidence="4" type="ORF">VTAP4600_B1562</name>
</gene>
<feature type="domain" description="DUF7843" evidence="3">
    <location>
        <begin position="18"/>
        <end position="87"/>
    </location>
</feature>
<dbReference type="Pfam" id="PF25225">
    <property type="entry name" value="DUF7843"/>
    <property type="match status" value="1"/>
</dbReference>
<sequence length="604" mass="69185">MVHAANTKLSSSSSISDIARSSQWNKLLHFTGSQSDINSSEFFLSEKGARYPELELLATINSMNQPVKGDINLHAQCRFPARRLWLDSILGTSWLDNPVICPNFEAWKKENKTESISLIFVTGYLGNPASFFGHLLMKLNMKKGGKISDSPLLDRSINFGADASRDDNPVKYVTYGLFGGYDASYSDAEYYKLEYGYAENEQRELWEYELNLSASEVSLLEAHLWELSDVKFTYLFLSGNCSTEMAKFIEIVLDDELGLLTSFQPWDMPLDIFKHLQDIEHNGQPLIRTITRRESKYTRIHDKYQDLSTKQQQITQLIVDDNQTLRGDEFSTLNDDEKHRIISLLFDYYELAITERNDEAAKASKRLLMLESLKLPVADIKWKSNVNQPPHEAQNPNRINISLGYSSEFTGIGTLSYRAGYYDFLAKEAARYKDSNAVFFETEIKFTHGEAWLSKFDLFNVTTLNLLHVDLFKDRRWAWNGRLTIEQKDLSTNNDERIRLYAGMGWARHGFGGISFYALPQLRADFTELEDTGIGVEFGALYTASEIWKTYLTITPSATFGSTSTKKVAVKWDNRFGDSQEWDVRFALNHDIATEMNLSYSAYF</sequence>
<dbReference type="Pfam" id="PF25222">
    <property type="entry name" value="DUF7840"/>
    <property type="match status" value="1"/>
</dbReference>
<dbReference type="EMBL" id="LT960612">
    <property type="protein sequence ID" value="SON53173.1"/>
    <property type="molecule type" value="Genomic_DNA"/>
</dbReference>
<feature type="domain" description="Lnb N-terminal periplasmic" evidence="1">
    <location>
        <begin position="104"/>
        <end position="274"/>
    </location>
</feature>
<dbReference type="InterPro" id="IPR025178">
    <property type="entry name" value="Lnb_N"/>
</dbReference>